<protein>
    <submittedName>
        <fullName evidence="2">Uncharacterized protein</fullName>
    </submittedName>
</protein>
<evidence type="ECO:0000313" key="3">
    <source>
        <dbReference type="Proteomes" id="UP001151760"/>
    </source>
</evidence>
<name>A0ABQ5DKA6_9ASTR</name>
<organism evidence="2 3">
    <name type="scientific">Tanacetum coccineum</name>
    <dbReference type="NCBI Taxonomy" id="301880"/>
    <lineage>
        <taxon>Eukaryota</taxon>
        <taxon>Viridiplantae</taxon>
        <taxon>Streptophyta</taxon>
        <taxon>Embryophyta</taxon>
        <taxon>Tracheophyta</taxon>
        <taxon>Spermatophyta</taxon>
        <taxon>Magnoliopsida</taxon>
        <taxon>eudicotyledons</taxon>
        <taxon>Gunneridae</taxon>
        <taxon>Pentapetalae</taxon>
        <taxon>asterids</taxon>
        <taxon>campanulids</taxon>
        <taxon>Asterales</taxon>
        <taxon>Asteraceae</taxon>
        <taxon>Asteroideae</taxon>
        <taxon>Anthemideae</taxon>
        <taxon>Anthemidinae</taxon>
        <taxon>Tanacetum</taxon>
    </lineage>
</organism>
<evidence type="ECO:0000313" key="2">
    <source>
        <dbReference type="EMBL" id="GJT39462.1"/>
    </source>
</evidence>
<dbReference type="EMBL" id="BQNB010015388">
    <property type="protein sequence ID" value="GJT39462.1"/>
    <property type="molecule type" value="Genomic_DNA"/>
</dbReference>
<sequence length="208" mass="23149">MSFKSQEPIPFPSKAEVARLFALPTPPSSPLTPLSSPLPQIPSPPLPAPPPLTTSPTYTKAPLGYRAAGIRFEVGESSAAAARQPGSTVARRVDYSFVDTMDASIRASERRTMVTIEVVNLRRDHAALRGKVDTLRRYLSSLCTTHEQERVEARQALARSEAHNRALEAWIAVLETQVYRHEWQRQDADDRAYWTHHAYPSTGGWSMS</sequence>
<reference evidence="2" key="2">
    <citation type="submission" date="2022-01" db="EMBL/GenBank/DDBJ databases">
        <authorList>
            <person name="Yamashiro T."/>
            <person name="Shiraishi A."/>
            <person name="Satake H."/>
            <person name="Nakayama K."/>
        </authorList>
    </citation>
    <scope>NUCLEOTIDE SEQUENCE</scope>
</reference>
<comment type="caution">
    <text evidence="2">The sequence shown here is derived from an EMBL/GenBank/DDBJ whole genome shotgun (WGS) entry which is preliminary data.</text>
</comment>
<reference evidence="2" key="1">
    <citation type="journal article" date="2022" name="Int. J. Mol. Sci.">
        <title>Draft Genome of Tanacetum Coccineum: Genomic Comparison of Closely Related Tanacetum-Family Plants.</title>
        <authorList>
            <person name="Yamashiro T."/>
            <person name="Shiraishi A."/>
            <person name="Nakayama K."/>
            <person name="Satake H."/>
        </authorList>
    </citation>
    <scope>NUCLEOTIDE SEQUENCE</scope>
</reference>
<feature type="compositionally biased region" description="Pro residues" evidence="1">
    <location>
        <begin position="39"/>
        <end position="53"/>
    </location>
</feature>
<feature type="region of interest" description="Disordered" evidence="1">
    <location>
        <begin position="26"/>
        <end position="60"/>
    </location>
</feature>
<accession>A0ABQ5DKA6</accession>
<keyword evidence="3" id="KW-1185">Reference proteome</keyword>
<gene>
    <name evidence="2" type="ORF">Tco_0939327</name>
</gene>
<proteinExistence type="predicted"/>
<dbReference type="Proteomes" id="UP001151760">
    <property type="component" value="Unassembled WGS sequence"/>
</dbReference>
<evidence type="ECO:0000256" key="1">
    <source>
        <dbReference type="SAM" id="MobiDB-lite"/>
    </source>
</evidence>